<dbReference type="Pfam" id="PF04385">
    <property type="entry name" value="FAINT"/>
    <property type="match status" value="2"/>
</dbReference>
<feature type="region of interest" description="Disordered" evidence="1">
    <location>
        <begin position="320"/>
        <end position="357"/>
    </location>
</feature>
<feature type="chain" id="PRO_5003939865" evidence="2">
    <location>
        <begin position="19"/>
        <end position="357"/>
    </location>
</feature>
<dbReference type="VEuPathDB" id="PiroplasmaDB:BEWA_025800"/>
<feature type="signal peptide" evidence="2">
    <location>
        <begin position="1"/>
        <end position="18"/>
    </location>
</feature>
<keyword evidence="4" id="KW-1185">Reference proteome</keyword>
<evidence type="ECO:0000313" key="4">
    <source>
        <dbReference type="Proteomes" id="UP000031512"/>
    </source>
</evidence>
<evidence type="ECO:0000256" key="1">
    <source>
        <dbReference type="SAM" id="MobiDB-lite"/>
    </source>
</evidence>
<reference evidence="3 4" key="1">
    <citation type="journal article" date="2012" name="BMC Genomics">
        <title>Comparative genomic analysis and phylogenetic position of Theileria equi.</title>
        <authorList>
            <person name="Kappmeyer L.S."/>
            <person name="Thiagarajan M."/>
            <person name="Herndon D.R."/>
            <person name="Ramsay J.D."/>
            <person name="Caler E."/>
            <person name="Djikeng A."/>
            <person name="Gillespie J.J."/>
            <person name="Lau A.O."/>
            <person name="Roalson E.H."/>
            <person name="Silva J.C."/>
            <person name="Silva M.G."/>
            <person name="Suarez C.E."/>
            <person name="Ueti M.W."/>
            <person name="Nene V.M."/>
            <person name="Mealey R.H."/>
            <person name="Knowles D.P."/>
            <person name="Brayton K.A."/>
        </authorList>
    </citation>
    <scope>NUCLEOTIDE SEQUENCE [LARGE SCALE GENOMIC DNA]</scope>
    <source>
        <strain evidence="3 4">WA</strain>
    </source>
</reference>
<gene>
    <name evidence="3" type="ORF">BEWA_025800</name>
</gene>
<dbReference type="AlphaFoldDB" id="L0AXI1"/>
<proteinExistence type="predicted"/>
<name>L0AXI1_THEEQ</name>
<dbReference type="InterPro" id="IPR007480">
    <property type="entry name" value="DUF529"/>
</dbReference>
<feature type="compositionally biased region" description="Polar residues" evidence="1">
    <location>
        <begin position="41"/>
        <end position="50"/>
    </location>
</feature>
<protein>
    <submittedName>
        <fullName evidence="3">Signal peptide-containing protein</fullName>
    </submittedName>
</protein>
<feature type="region of interest" description="Disordered" evidence="1">
    <location>
        <begin position="41"/>
        <end position="102"/>
    </location>
</feature>
<dbReference type="STRING" id="1537102.L0AXI1"/>
<evidence type="ECO:0000313" key="3">
    <source>
        <dbReference type="EMBL" id="AFZ79731.1"/>
    </source>
</evidence>
<feature type="compositionally biased region" description="Polar residues" evidence="1">
    <location>
        <begin position="320"/>
        <end position="340"/>
    </location>
</feature>
<dbReference type="Proteomes" id="UP000031512">
    <property type="component" value="Chromosome 1"/>
</dbReference>
<dbReference type="RefSeq" id="XP_004829397.1">
    <property type="nucleotide sequence ID" value="XM_004829340.1"/>
</dbReference>
<keyword evidence="2" id="KW-0732">Signal</keyword>
<accession>L0AXI1</accession>
<dbReference type="GeneID" id="15807092"/>
<evidence type="ECO:0000256" key="2">
    <source>
        <dbReference type="SAM" id="SignalP"/>
    </source>
</evidence>
<organism evidence="3 4">
    <name type="scientific">Theileria equi strain WA</name>
    <dbReference type="NCBI Taxonomy" id="1537102"/>
    <lineage>
        <taxon>Eukaryota</taxon>
        <taxon>Sar</taxon>
        <taxon>Alveolata</taxon>
        <taxon>Apicomplexa</taxon>
        <taxon>Aconoidasida</taxon>
        <taxon>Piroplasmida</taxon>
        <taxon>Theileriidae</taxon>
        <taxon>Theileria</taxon>
    </lineage>
</organism>
<sequence>MRILAVLWTVCLVRLCSAGSLCCFRGSKTNDDDNAVITVQGGSNEVSTENLRAVPPQPTEPKEEDATEAPQSVPSEGYPQELDAQSAGHVDPTPISLDLASPDKDKSQSFDYYFGTNAVQLIVPKKGVSVSKLMNGTEDIYTLSSEETFQYAKVYLNNDGQPELALITLGTSSGHSQKAYSKNGSKWEPCTDSNAKMLSLKTPTGARFCTSVDLSLETSTDNCTVFEVELLGVTTKQIYPKLGYFANKVKDRNKDLWTPSEPSGVCLSCLIYRKGDKELLEMIVVEKNSIAYKYFERVGDEWKSIEKDLFLKKLKEIKSGATNQSEETPPKDTTLQTDNPTVVPPSEESITPPKPSR</sequence>
<dbReference type="KEGG" id="beq:BEWA_025800"/>
<dbReference type="EMBL" id="CP001669">
    <property type="protein sequence ID" value="AFZ79731.1"/>
    <property type="molecule type" value="Genomic_DNA"/>
</dbReference>